<dbReference type="Proteomes" id="UP001611383">
    <property type="component" value="Chromosome"/>
</dbReference>
<keyword evidence="3" id="KW-1185">Reference proteome</keyword>
<feature type="compositionally biased region" description="Basic and acidic residues" evidence="1">
    <location>
        <begin position="1"/>
        <end position="21"/>
    </location>
</feature>
<dbReference type="Pfam" id="PF14412">
    <property type="entry name" value="AHH"/>
    <property type="match status" value="1"/>
</dbReference>
<reference evidence="2 3" key="1">
    <citation type="submission" date="2019-08" db="EMBL/GenBank/DDBJ databases">
        <title>Archangium and Cystobacter genomes.</title>
        <authorList>
            <person name="Chen I.-C.K."/>
            <person name="Wielgoss S."/>
        </authorList>
    </citation>
    <scope>NUCLEOTIDE SEQUENCE [LARGE SCALE GENOMIC DNA]</scope>
    <source>
        <strain evidence="2 3">Cbm 6</strain>
    </source>
</reference>
<protein>
    <submittedName>
        <fullName evidence="2">Uncharacterized protein</fullName>
    </submittedName>
</protein>
<accession>A0ABY9WYT8</accession>
<feature type="region of interest" description="Disordered" evidence="1">
    <location>
        <begin position="203"/>
        <end position="223"/>
    </location>
</feature>
<feature type="compositionally biased region" description="Basic and acidic residues" evidence="1">
    <location>
        <begin position="203"/>
        <end position="219"/>
    </location>
</feature>
<evidence type="ECO:0000313" key="3">
    <source>
        <dbReference type="Proteomes" id="UP001611383"/>
    </source>
</evidence>
<evidence type="ECO:0000256" key="1">
    <source>
        <dbReference type="SAM" id="MobiDB-lite"/>
    </source>
</evidence>
<dbReference type="RefSeq" id="WP_395805669.1">
    <property type="nucleotide sequence ID" value="NZ_CP043494.1"/>
</dbReference>
<feature type="region of interest" description="Disordered" evidence="1">
    <location>
        <begin position="1"/>
        <end position="24"/>
    </location>
</feature>
<dbReference type="InterPro" id="IPR032871">
    <property type="entry name" value="AHH_dom_containing"/>
</dbReference>
<evidence type="ECO:0000313" key="2">
    <source>
        <dbReference type="EMBL" id="WNG48315.1"/>
    </source>
</evidence>
<organism evidence="2 3">
    <name type="scientific">Archangium minus</name>
    <dbReference type="NCBI Taxonomy" id="83450"/>
    <lineage>
        <taxon>Bacteria</taxon>
        <taxon>Pseudomonadati</taxon>
        <taxon>Myxococcota</taxon>
        <taxon>Myxococcia</taxon>
        <taxon>Myxococcales</taxon>
        <taxon>Cystobacterineae</taxon>
        <taxon>Archangiaceae</taxon>
        <taxon>Archangium</taxon>
    </lineage>
</organism>
<gene>
    <name evidence="2" type="ORF">F0U60_32435</name>
</gene>
<dbReference type="EMBL" id="CP043494">
    <property type="protein sequence ID" value="WNG48315.1"/>
    <property type="molecule type" value="Genomic_DNA"/>
</dbReference>
<proteinExistence type="predicted"/>
<name>A0ABY9WYT8_9BACT</name>
<sequence length="259" mass="30176">MSGDSEDHIEQLKTDESHQDGEGNGCVTRCIWEKQGDKFVCKKPGHDHKENGFNYQLANEADWYNLDFYNPGEARQRFDQIFDTPIKAAHRDPTKVDKVWYMGAGPYAHLNFKGSDWWPWANNAHHIVPVDDVLTSLLKFDELLLLQQAKYNVHKGVNIIYLPKSERRSRLYQLPRHPKYHSTYSRDVRLAVDRVKLKLTKAKDPEDKNNHKAVTKENAPDLANHLHQFSKRTRADLREFGLSSPGSHINQLFEWMNSR</sequence>